<dbReference type="EMBL" id="SSOP01000372">
    <property type="protein sequence ID" value="KAB5588776.1"/>
    <property type="molecule type" value="Genomic_DNA"/>
</dbReference>
<name>A0A5N5QBI3_9AGAM</name>
<evidence type="ECO:0000313" key="1">
    <source>
        <dbReference type="EMBL" id="KAB5588776.1"/>
    </source>
</evidence>
<sequence length="170" mass="19382">MITVNNTVPVESNEDWKLHRVTLHISPDVTDRIVWKMLIWERNGFDTRIIDVFAVYDIINGEEGPLTGVTVSLNLEHPHIVNSKLGARQGGFIEIMTEGNHSHLMMVLGINTIGNHSVKLRELRSRNKINFYTGILEHLADMNLLNLNVIDIARHEALMMEVERTKIQPA</sequence>
<organism evidence="1 2">
    <name type="scientific">Ceratobasidium theobromae</name>
    <dbReference type="NCBI Taxonomy" id="1582974"/>
    <lineage>
        <taxon>Eukaryota</taxon>
        <taxon>Fungi</taxon>
        <taxon>Dikarya</taxon>
        <taxon>Basidiomycota</taxon>
        <taxon>Agaricomycotina</taxon>
        <taxon>Agaricomycetes</taxon>
        <taxon>Cantharellales</taxon>
        <taxon>Ceratobasidiaceae</taxon>
        <taxon>Ceratobasidium</taxon>
    </lineage>
</organism>
<comment type="caution">
    <text evidence="1">The sequence shown here is derived from an EMBL/GenBank/DDBJ whole genome shotgun (WGS) entry which is preliminary data.</text>
</comment>
<dbReference type="Proteomes" id="UP000383932">
    <property type="component" value="Unassembled WGS sequence"/>
</dbReference>
<evidence type="ECO:0000313" key="2">
    <source>
        <dbReference type="Proteomes" id="UP000383932"/>
    </source>
</evidence>
<gene>
    <name evidence="1" type="ORF">CTheo_7778</name>
</gene>
<accession>A0A5N5QBI3</accession>
<proteinExistence type="predicted"/>
<protein>
    <submittedName>
        <fullName evidence="1">Uncharacterized protein</fullName>
    </submittedName>
</protein>
<reference evidence="1 2" key="1">
    <citation type="journal article" date="2019" name="Fungal Biol. Biotechnol.">
        <title>Draft genome sequence of fastidious pathogen Ceratobasidium theobromae, which causes vascular-streak dieback in Theobroma cacao.</title>
        <authorList>
            <person name="Ali S.S."/>
            <person name="Asman A."/>
            <person name="Shao J."/>
            <person name="Firmansyah A.P."/>
            <person name="Susilo A.W."/>
            <person name="Rosmana A."/>
            <person name="McMahon P."/>
            <person name="Junaid M."/>
            <person name="Guest D."/>
            <person name="Kheng T.Y."/>
            <person name="Meinhardt L.W."/>
            <person name="Bailey B.A."/>
        </authorList>
    </citation>
    <scope>NUCLEOTIDE SEQUENCE [LARGE SCALE GENOMIC DNA]</scope>
    <source>
        <strain evidence="1 2">CT2</strain>
    </source>
</reference>
<dbReference type="AlphaFoldDB" id="A0A5N5QBI3"/>
<keyword evidence="2" id="KW-1185">Reference proteome</keyword>